<dbReference type="GO" id="GO:0008233">
    <property type="term" value="F:peptidase activity"/>
    <property type="evidence" value="ECO:0007669"/>
    <property type="project" value="UniProtKB-KW"/>
</dbReference>
<reference evidence="9 10" key="1">
    <citation type="submission" date="2019-04" db="EMBL/GenBank/DDBJ databases">
        <title>Draft genome sequence of Gemmobacter aestuarii sp. nov.</title>
        <authorList>
            <person name="Hameed A."/>
            <person name="Lin S.-Y."/>
            <person name="Shahina M."/>
            <person name="Lai W.-A."/>
            <person name="Young C.-C."/>
        </authorList>
    </citation>
    <scope>NUCLEOTIDE SEQUENCE [LARGE SCALE GENOMIC DNA]</scope>
    <source>
        <strain evidence="9 10">CC-PW-75</strain>
    </source>
</reference>
<comment type="caution">
    <text evidence="9">The sequence shown here is derived from an EMBL/GenBank/DDBJ whole genome shotgun (WGS) entry which is preliminary data.</text>
</comment>
<evidence type="ECO:0000256" key="1">
    <source>
        <dbReference type="ARBA" id="ARBA00008136"/>
    </source>
</evidence>
<keyword evidence="4 8" id="KW-0378">Hydrolase</keyword>
<keyword evidence="5" id="KW-0190">Covalent protein-DNA linkage</keyword>
<evidence type="ECO:0000256" key="6">
    <source>
        <dbReference type="ARBA" id="ARBA00023125"/>
    </source>
</evidence>
<evidence type="ECO:0000256" key="7">
    <source>
        <dbReference type="ARBA" id="ARBA00023239"/>
    </source>
</evidence>
<dbReference type="InterPro" id="IPR036590">
    <property type="entry name" value="SRAP-like"/>
</dbReference>
<dbReference type="AlphaFoldDB" id="A0A4S3MRY3"/>
<evidence type="ECO:0000256" key="2">
    <source>
        <dbReference type="ARBA" id="ARBA00022670"/>
    </source>
</evidence>
<name>A0A4S3MRY3_9RHOB</name>
<dbReference type="RefSeq" id="WP_136393232.1">
    <property type="nucleotide sequence ID" value="NZ_SSND01000001.1"/>
</dbReference>
<keyword evidence="6" id="KW-0238">DNA-binding</keyword>
<dbReference type="GO" id="GO:0006508">
    <property type="term" value="P:proteolysis"/>
    <property type="evidence" value="ECO:0007669"/>
    <property type="project" value="UniProtKB-KW"/>
</dbReference>
<evidence type="ECO:0000313" key="10">
    <source>
        <dbReference type="Proteomes" id="UP000309450"/>
    </source>
</evidence>
<dbReference type="Pfam" id="PF02586">
    <property type="entry name" value="SRAP"/>
    <property type="match status" value="1"/>
</dbReference>
<dbReference type="Gene3D" id="3.90.1680.10">
    <property type="entry name" value="SOS response associated peptidase-like"/>
    <property type="match status" value="1"/>
</dbReference>
<dbReference type="GO" id="GO:0003697">
    <property type="term" value="F:single-stranded DNA binding"/>
    <property type="evidence" value="ECO:0007669"/>
    <property type="project" value="InterPro"/>
</dbReference>
<dbReference type="EMBL" id="SSND01000001">
    <property type="protein sequence ID" value="THD84853.1"/>
    <property type="molecule type" value="Genomic_DNA"/>
</dbReference>
<keyword evidence="10" id="KW-1185">Reference proteome</keyword>
<evidence type="ECO:0000256" key="4">
    <source>
        <dbReference type="ARBA" id="ARBA00022801"/>
    </source>
</evidence>
<dbReference type="InterPro" id="IPR003738">
    <property type="entry name" value="SRAP"/>
</dbReference>
<comment type="similarity">
    <text evidence="1 8">Belongs to the SOS response-associated peptidase family.</text>
</comment>
<keyword evidence="2 8" id="KW-0645">Protease</keyword>
<keyword evidence="3" id="KW-0227">DNA damage</keyword>
<dbReference type="SUPFAM" id="SSF143081">
    <property type="entry name" value="BB1717-like"/>
    <property type="match status" value="1"/>
</dbReference>
<dbReference type="EC" id="3.4.-.-" evidence="8"/>
<evidence type="ECO:0000313" key="9">
    <source>
        <dbReference type="EMBL" id="THD84853.1"/>
    </source>
</evidence>
<dbReference type="PANTHER" id="PTHR13604">
    <property type="entry name" value="DC12-RELATED"/>
    <property type="match status" value="1"/>
</dbReference>
<dbReference type="PANTHER" id="PTHR13604:SF0">
    <property type="entry name" value="ABASIC SITE PROCESSING PROTEIN HMCES"/>
    <property type="match status" value="1"/>
</dbReference>
<dbReference type="Proteomes" id="UP000309450">
    <property type="component" value="Unassembled WGS sequence"/>
</dbReference>
<organism evidence="9 10">
    <name type="scientific">Aliigemmobacter aestuarii</name>
    <dbReference type="NCBI Taxonomy" id="1445661"/>
    <lineage>
        <taxon>Bacteria</taxon>
        <taxon>Pseudomonadati</taxon>
        <taxon>Pseudomonadota</taxon>
        <taxon>Alphaproteobacteria</taxon>
        <taxon>Rhodobacterales</taxon>
        <taxon>Paracoccaceae</taxon>
        <taxon>Aliigemmobacter</taxon>
    </lineage>
</organism>
<evidence type="ECO:0000256" key="8">
    <source>
        <dbReference type="RuleBase" id="RU364100"/>
    </source>
</evidence>
<dbReference type="GO" id="GO:0106300">
    <property type="term" value="P:protein-DNA covalent cross-linking repair"/>
    <property type="evidence" value="ECO:0007669"/>
    <property type="project" value="InterPro"/>
</dbReference>
<dbReference type="GO" id="GO:0016829">
    <property type="term" value="F:lyase activity"/>
    <property type="evidence" value="ECO:0007669"/>
    <property type="project" value="UniProtKB-KW"/>
</dbReference>
<accession>A0A4S3MRY3</accession>
<keyword evidence="7" id="KW-0456">Lyase</keyword>
<evidence type="ECO:0000256" key="5">
    <source>
        <dbReference type="ARBA" id="ARBA00023124"/>
    </source>
</evidence>
<proteinExistence type="inferred from homology"/>
<protein>
    <recommendedName>
        <fullName evidence="8">Abasic site processing protein</fullName>
        <ecNumber evidence="8">3.4.-.-</ecNumber>
    </recommendedName>
</protein>
<evidence type="ECO:0000256" key="3">
    <source>
        <dbReference type="ARBA" id="ARBA00022763"/>
    </source>
</evidence>
<dbReference type="OrthoDB" id="9782620at2"/>
<sequence length="221" mass="24105">MCGRFTMTHPDEAMARLFGAVPGNDLPPVPRYNICPTNPVAVVTSDGGTRRLRAMRWGFLPHWYKSVTDGPLIINARSDTVATKPAFREAIRQRRCLIPASGFYEWAEGEGGARLPWYITRSDGAPMAFAGLWQRWDGEGGPLDACAMVTTDAGPEMARIHHRQPVILGPAEWPLWLGEAGHGAAVLMTPSHPGVLTAHRVDPKVNSNRAQGPDLIEPIPA</sequence>
<gene>
    <name evidence="9" type="ORF">E7811_03770</name>
</gene>